<protein>
    <recommendedName>
        <fullName evidence="14">Peptidase M50 domain-containing protein</fullName>
    </recommendedName>
</protein>
<feature type="transmembrane region" description="Helical" evidence="13">
    <location>
        <begin position="262"/>
        <end position="283"/>
    </location>
</feature>
<evidence type="ECO:0000259" key="14">
    <source>
        <dbReference type="Pfam" id="PF02163"/>
    </source>
</evidence>
<dbReference type="GO" id="GO:0006508">
    <property type="term" value="P:proteolysis"/>
    <property type="evidence" value="ECO:0007669"/>
    <property type="project" value="UniProtKB-KW"/>
</dbReference>
<dbReference type="OrthoDB" id="448490at2759"/>
<dbReference type="GO" id="GO:0016020">
    <property type="term" value="C:membrane"/>
    <property type="evidence" value="ECO:0007669"/>
    <property type="project" value="UniProtKB-SubCell"/>
</dbReference>
<evidence type="ECO:0000313" key="17">
    <source>
        <dbReference type="Proteomes" id="UP000626109"/>
    </source>
</evidence>
<dbReference type="CDD" id="cd05709">
    <property type="entry name" value="S2P-M50"/>
    <property type="match status" value="1"/>
</dbReference>
<gene>
    <name evidence="15" type="ORF">PGLA1383_LOCUS20477</name>
    <name evidence="16" type="ORF">PGLA2088_LOCUS11602</name>
</gene>
<evidence type="ECO:0000256" key="4">
    <source>
        <dbReference type="ARBA" id="ARBA00022670"/>
    </source>
</evidence>
<comment type="subcellular location">
    <subcellularLocation>
        <location evidence="2">Membrane</location>
        <topology evidence="2">Multi-pass membrane protein</topology>
    </subcellularLocation>
</comment>
<dbReference type="InterPro" id="IPR008915">
    <property type="entry name" value="Peptidase_M50"/>
</dbReference>
<evidence type="ECO:0000256" key="10">
    <source>
        <dbReference type="ARBA" id="ARBA00023049"/>
    </source>
</evidence>
<proteinExistence type="inferred from homology"/>
<evidence type="ECO:0000256" key="3">
    <source>
        <dbReference type="ARBA" id="ARBA00007931"/>
    </source>
</evidence>
<accession>A0A813ISJ8</accession>
<comment type="cofactor">
    <cofactor evidence="1">
        <name>Zn(2+)</name>
        <dbReference type="ChEBI" id="CHEBI:29105"/>
    </cofactor>
</comment>
<evidence type="ECO:0000256" key="8">
    <source>
        <dbReference type="ARBA" id="ARBA00022833"/>
    </source>
</evidence>
<dbReference type="EMBL" id="CAJNNW010013469">
    <property type="protein sequence ID" value="CAE8655436.1"/>
    <property type="molecule type" value="Genomic_DNA"/>
</dbReference>
<evidence type="ECO:0000313" key="18">
    <source>
        <dbReference type="Proteomes" id="UP000654075"/>
    </source>
</evidence>
<feature type="compositionally biased region" description="Basic and acidic residues" evidence="12">
    <location>
        <begin position="430"/>
        <end position="449"/>
    </location>
</feature>
<dbReference type="AlphaFoldDB" id="A0A813ISJ8"/>
<feature type="transmembrane region" description="Helical" evidence="13">
    <location>
        <begin position="295"/>
        <end position="314"/>
    </location>
</feature>
<dbReference type="Proteomes" id="UP000626109">
    <property type="component" value="Unassembled WGS sequence"/>
</dbReference>
<dbReference type="Proteomes" id="UP000654075">
    <property type="component" value="Unassembled WGS sequence"/>
</dbReference>
<comment type="similarity">
    <text evidence="3">Belongs to the peptidase M50B family.</text>
</comment>
<keyword evidence="10" id="KW-0482">Metalloprotease</keyword>
<evidence type="ECO:0000313" key="15">
    <source>
        <dbReference type="EMBL" id="CAE8602221.1"/>
    </source>
</evidence>
<dbReference type="GO" id="GO:0046872">
    <property type="term" value="F:metal ion binding"/>
    <property type="evidence" value="ECO:0007669"/>
    <property type="project" value="UniProtKB-KW"/>
</dbReference>
<evidence type="ECO:0000256" key="7">
    <source>
        <dbReference type="ARBA" id="ARBA00022801"/>
    </source>
</evidence>
<feature type="region of interest" description="Disordered" evidence="12">
    <location>
        <begin position="425"/>
        <end position="458"/>
    </location>
</feature>
<feature type="domain" description="Peptidase M50" evidence="14">
    <location>
        <begin position="87"/>
        <end position="276"/>
    </location>
</feature>
<evidence type="ECO:0000256" key="12">
    <source>
        <dbReference type="SAM" id="MobiDB-lite"/>
    </source>
</evidence>
<evidence type="ECO:0000256" key="13">
    <source>
        <dbReference type="SAM" id="Phobius"/>
    </source>
</evidence>
<feature type="transmembrane region" description="Helical" evidence="13">
    <location>
        <begin position="211"/>
        <end position="230"/>
    </location>
</feature>
<evidence type="ECO:0000256" key="6">
    <source>
        <dbReference type="ARBA" id="ARBA00022723"/>
    </source>
</evidence>
<organism evidence="16 17">
    <name type="scientific">Polarella glacialis</name>
    <name type="common">Dinoflagellate</name>
    <dbReference type="NCBI Taxonomy" id="89957"/>
    <lineage>
        <taxon>Eukaryota</taxon>
        <taxon>Sar</taxon>
        <taxon>Alveolata</taxon>
        <taxon>Dinophyceae</taxon>
        <taxon>Suessiales</taxon>
        <taxon>Suessiaceae</taxon>
        <taxon>Polarella</taxon>
    </lineage>
</organism>
<evidence type="ECO:0000256" key="2">
    <source>
        <dbReference type="ARBA" id="ARBA00004141"/>
    </source>
</evidence>
<evidence type="ECO:0000256" key="1">
    <source>
        <dbReference type="ARBA" id="ARBA00001947"/>
    </source>
</evidence>
<dbReference type="Pfam" id="PF02163">
    <property type="entry name" value="Peptidase_M50"/>
    <property type="match status" value="1"/>
</dbReference>
<evidence type="ECO:0000256" key="9">
    <source>
        <dbReference type="ARBA" id="ARBA00022989"/>
    </source>
</evidence>
<feature type="transmembrane region" description="Helical" evidence="13">
    <location>
        <begin position="143"/>
        <end position="170"/>
    </location>
</feature>
<evidence type="ECO:0000256" key="11">
    <source>
        <dbReference type="ARBA" id="ARBA00023136"/>
    </source>
</evidence>
<reference evidence="16" key="1">
    <citation type="submission" date="2021-02" db="EMBL/GenBank/DDBJ databases">
        <authorList>
            <person name="Dougan E. K."/>
            <person name="Rhodes N."/>
            <person name="Thang M."/>
            <person name="Chan C."/>
        </authorList>
    </citation>
    <scope>NUCLEOTIDE SEQUENCE</scope>
</reference>
<keyword evidence="9 13" id="KW-1133">Transmembrane helix</keyword>
<dbReference type="PANTHER" id="PTHR39188:SF3">
    <property type="entry name" value="STAGE IV SPORULATION PROTEIN FB"/>
    <property type="match status" value="1"/>
</dbReference>
<keyword evidence="18" id="KW-1185">Reference proteome</keyword>
<sequence length="458" mass="50841">MRGPQGLGFGEQGQQTSRDCAFHLCTICRAPIRVSYFVGVFFAYRLTEIARKGGSNEILLWEEHSSSRKHRQGRRQQVLRATGNEAVLLLTVLCHEFGHGNMARYLGGDISQILLWVFGGICFHSRPQTDSIDNAKLLRNDLLVVAAGPSTHFLQVAVWGMLLWLIFQWITLDKGYSGYDSAYDAFLSALYPLGYGLQYEFVWSSLGKWRALIWSLVGSAIQLNSALFIFNVFFPMYPADGAKLLVTSLMFFFGVRPRRAAFVLLCASVPCALLMIGYSVYGIVVRGAGGMLGGLMGWMGVMSLMEATSIWKLYKARLLHQHPLFQVARSWRRQDRDAFGVVHRLNHSDFDDDAPLTIGGFRGACCAFGIPRARCSGLCGESGRFRCCCPFGARSPLLESPGPQEVPVSGQGGDVRIQRGRLMTQVEQQQAERLRSVRNMLDERGDRSGGRPSAAVGQ</sequence>
<comment type="caution">
    <text evidence="16">The sequence shown here is derived from an EMBL/GenBank/DDBJ whole genome shotgun (WGS) entry which is preliminary data.</text>
</comment>
<dbReference type="GO" id="GO:0008237">
    <property type="term" value="F:metallopeptidase activity"/>
    <property type="evidence" value="ECO:0007669"/>
    <property type="project" value="UniProtKB-KW"/>
</dbReference>
<keyword evidence="8" id="KW-0862">Zinc</keyword>
<keyword evidence="11 13" id="KW-0472">Membrane</keyword>
<dbReference type="EMBL" id="CAJNNV010014004">
    <property type="protein sequence ID" value="CAE8602221.1"/>
    <property type="molecule type" value="Genomic_DNA"/>
</dbReference>
<evidence type="ECO:0000256" key="5">
    <source>
        <dbReference type="ARBA" id="ARBA00022692"/>
    </source>
</evidence>
<evidence type="ECO:0000313" key="16">
    <source>
        <dbReference type="EMBL" id="CAE8655436.1"/>
    </source>
</evidence>
<keyword evidence="5 13" id="KW-0812">Transmembrane</keyword>
<name>A0A813ISJ8_POLGL</name>
<keyword evidence="6" id="KW-0479">Metal-binding</keyword>
<dbReference type="PANTHER" id="PTHR39188">
    <property type="entry name" value="MEMBRANE-ASSOCIATED ZINC METALLOPROTEASE M50B"/>
    <property type="match status" value="1"/>
</dbReference>
<feature type="transmembrane region" description="Helical" evidence="13">
    <location>
        <begin position="182"/>
        <end position="199"/>
    </location>
</feature>
<keyword evidence="7" id="KW-0378">Hydrolase</keyword>
<keyword evidence="4" id="KW-0645">Protease</keyword>